<organism evidence="1 2">
    <name type="scientific">Alteripontixanthobacter maritimus</name>
    <dbReference type="NCBI Taxonomy" id="2161824"/>
    <lineage>
        <taxon>Bacteria</taxon>
        <taxon>Pseudomonadati</taxon>
        <taxon>Pseudomonadota</taxon>
        <taxon>Alphaproteobacteria</taxon>
        <taxon>Sphingomonadales</taxon>
        <taxon>Erythrobacteraceae</taxon>
        <taxon>Alteripontixanthobacter</taxon>
    </lineage>
</organism>
<gene>
    <name evidence="1" type="ORF">HME9302_02358</name>
</gene>
<accession>A0A369QDZ3</accession>
<evidence type="ECO:0008006" key="3">
    <source>
        <dbReference type="Google" id="ProtNLM"/>
    </source>
</evidence>
<comment type="caution">
    <text evidence="1">The sequence shown here is derived from an EMBL/GenBank/DDBJ whole genome shotgun (WGS) entry which is preliminary data.</text>
</comment>
<evidence type="ECO:0000313" key="1">
    <source>
        <dbReference type="EMBL" id="RDC61139.1"/>
    </source>
</evidence>
<name>A0A369QDZ3_9SPHN</name>
<dbReference type="Gene3D" id="2.60.40.10">
    <property type="entry name" value="Immunoglobulins"/>
    <property type="match status" value="1"/>
</dbReference>
<dbReference type="OrthoDB" id="121544at2"/>
<evidence type="ECO:0000313" key="2">
    <source>
        <dbReference type="Proteomes" id="UP000253727"/>
    </source>
</evidence>
<dbReference type="RefSeq" id="WP_147270817.1">
    <property type="nucleotide sequence ID" value="NZ_QBKA01000002.1"/>
</dbReference>
<dbReference type="InterPro" id="IPR013783">
    <property type="entry name" value="Ig-like_fold"/>
</dbReference>
<dbReference type="AlphaFoldDB" id="A0A369QDZ3"/>
<protein>
    <recommendedName>
        <fullName evidence="3">Carboxypeptidase regulatory-like domain-containing protein</fullName>
    </recommendedName>
</protein>
<dbReference type="SUPFAM" id="SSF49478">
    <property type="entry name" value="Cna protein B-type domain"/>
    <property type="match status" value="1"/>
</dbReference>
<proteinExistence type="predicted"/>
<dbReference type="EMBL" id="QBKA01000002">
    <property type="protein sequence ID" value="RDC61139.1"/>
    <property type="molecule type" value="Genomic_DNA"/>
</dbReference>
<keyword evidence="2" id="KW-1185">Reference proteome</keyword>
<sequence>MPDTASAQDTPSDPPSAQVDEDDFLFLRLMHGTYALSEEVRGYRIEGGVCLDLADVIQSLDLPIRLDKKSRRATGWLFSEDRKIVIDRGSGEVQKVNADTAPIDGEIYDSPEGWCVDANALSRWFGVDLKPDLYNAVVTLESDEPLPFLQAIERRSRAARLRPKREAFDLSKFPSKDMEYKIWRTPSVDAVVRSTYARSPDGNSRLRSRYELYATGELAGASVDARIASDTDLVPASLRVRAYRFDPDGELLGPLKATRIAAGDVENEAGQLTGGSVVGRGAYISNSPLGGLARFSTTTLRGTLPAGWDAELYRNGQLVAFQDDRGDGRYEFLEIPLFFGRNALEVVLYGPQGQIRRERSDFPVGRSNIKPGKTFWFASGLQENRNLIDLRKPVIRPGAPEAGAWRWGAGLEHGIDARTTGALGVQSFMLDGRRRNYLEGRLNRSFGIMQLETALAHELGGGLALQANAIGRVGSFNLGANATISRGDFSSEFIPISLDYRAGFSADTSLKLGRLVVPLQFGLDRLVLRDGSTEMTYNASTAMAIRGLDLTARLERRVTNDLTGRIDDPETELQLLANARLFGLRVRAAAAAELSGREKGLQFVRISTRKPLDRESELAGEIEYFPQQDDTRFSLGYARRFDKFAIRTDATATTRGSFGANFALSFSIGPDPVSGGIRFSQAPLARSGQAAVTVFRDIDGDGVRDADEETLEDVYVVAGTAQGRRPTDADGSTIVDGLKPFRPVLIGIDESSLSDPFLAPNGKGIVITPRPGVATRIDLPVTPTGEVEGTLLSTTGTARPGVTLELIDSRGQIIGRTVTEFDGFFLFDRIPYGRYRLRVGAEAARTLQVAERLRDDVVLDRTNDVARMGVVRLQAGNRTIVIADPIADDGG</sequence>
<dbReference type="Proteomes" id="UP000253727">
    <property type="component" value="Unassembled WGS sequence"/>
</dbReference>
<reference evidence="1 2" key="1">
    <citation type="submission" date="2018-04" db="EMBL/GenBank/DDBJ databases">
        <title>Altererythrobacter sp. HME9302 genome sequencing and assembly.</title>
        <authorList>
            <person name="Kang H."/>
            <person name="Kim H."/>
            <person name="Joh K."/>
        </authorList>
    </citation>
    <scope>NUCLEOTIDE SEQUENCE [LARGE SCALE GENOMIC DNA]</scope>
    <source>
        <strain evidence="1 2">HME9302</strain>
    </source>
</reference>